<dbReference type="AlphaFoldDB" id="A0A2W1BNI7"/>
<evidence type="ECO:0000313" key="3">
    <source>
        <dbReference type="EMBL" id="PZC75194.1"/>
    </source>
</evidence>
<keyword evidence="4" id="KW-1185">Reference proteome</keyword>
<accession>A0A2W1BNI7</accession>
<sequence length="151" mass="15647">MKAAALILLSVFCAIECRKIVPINKHANIDFINMESGGMRPAAPAVQPPKQPVPQAMPSQPAPAPVAPAPAKPQTPVPAAKPVPVPVPTPPKPAQPTPAQIKPVPVNPPPASNPITTPGPGSVKSLINFYDSRGNASPIRPYSYSQAVKQG</sequence>
<evidence type="ECO:0000313" key="4">
    <source>
        <dbReference type="Proteomes" id="UP000249218"/>
    </source>
</evidence>
<feature type="region of interest" description="Disordered" evidence="1">
    <location>
        <begin position="132"/>
        <end position="151"/>
    </location>
</feature>
<dbReference type="Proteomes" id="UP000249218">
    <property type="component" value="Unassembled WGS sequence"/>
</dbReference>
<feature type="compositionally biased region" description="Pro residues" evidence="1">
    <location>
        <begin position="60"/>
        <end position="96"/>
    </location>
</feature>
<proteinExistence type="predicted"/>
<organism evidence="3 4">
    <name type="scientific">Helicoverpa armigera</name>
    <name type="common">Cotton bollworm</name>
    <name type="synonym">Heliothis armigera</name>
    <dbReference type="NCBI Taxonomy" id="29058"/>
    <lineage>
        <taxon>Eukaryota</taxon>
        <taxon>Metazoa</taxon>
        <taxon>Ecdysozoa</taxon>
        <taxon>Arthropoda</taxon>
        <taxon>Hexapoda</taxon>
        <taxon>Insecta</taxon>
        <taxon>Pterygota</taxon>
        <taxon>Neoptera</taxon>
        <taxon>Endopterygota</taxon>
        <taxon>Lepidoptera</taxon>
        <taxon>Glossata</taxon>
        <taxon>Ditrysia</taxon>
        <taxon>Noctuoidea</taxon>
        <taxon>Noctuidae</taxon>
        <taxon>Heliothinae</taxon>
        <taxon>Helicoverpa</taxon>
    </lineage>
</organism>
<keyword evidence="2" id="KW-0732">Signal</keyword>
<feature type="signal peptide" evidence="2">
    <location>
        <begin position="1"/>
        <end position="17"/>
    </location>
</feature>
<evidence type="ECO:0000256" key="2">
    <source>
        <dbReference type="SAM" id="SignalP"/>
    </source>
</evidence>
<gene>
    <name evidence="3" type="primary">HaOG206609</name>
    <name evidence="3" type="ORF">B5X24_HaOG206609</name>
</gene>
<dbReference type="OrthoDB" id="7479164at2759"/>
<feature type="chain" id="PRO_5015964722" evidence="2">
    <location>
        <begin position="18"/>
        <end position="151"/>
    </location>
</feature>
<evidence type="ECO:0000256" key="1">
    <source>
        <dbReference type="SAM" id="MobiDB-lite"/>
    </source>
</evidence>
<protein>
    <submittedName>
        <fullName evidence="3">Uncharacterized protein</fullName>
    </submittedName>
</protein>
<name>A0A2W1BNI7_HELAM</name>
<reference evidence="3 4" key="1">
    <citation type="journal article" date="2017" name="BMC Biol.">
        <title>Genomic innovations, transcriptional plasticity and gene loss underlying the evolution and divergence of two highly polyphagous and invasive Helicoverpa pest species.</title>
        <authorList>
            <person name="Pearce S.L."/>
            <person name="Clarke D.F."/>
            <person name="East P.D."/>
            <person name="Elfekih S."/>
            <person name="Gordon K.H."/>
            <person name="Jermiin L.S."/>
            <person name="McGaughran A."/>
            <person name="Oakeshott J.G."/>
            <person name="Papanikolaou A."/>
            <person name="Perera O.P."/>
            <person name="Rane R.V."/>
            <person name="Richards S."/>
            <person name="Tay W.T."/>
            <person name="Walsh T.K."/>
            <person name="Anderson A."/>
            <person name="Anderson C.J."/>
            <person name="Asgari S."/>
            <person name="Board P.G."/>
            <person name="Bretschneider A."/>
            <person name="Campbell P.M."/>
            <person name="Chertemps T."/>
            <person name="Christeller J.T."/>
            <person name="Coppin C.W."/>
            <person name="Downes S.J."/>
            <person name="Duan G."/>
            <person name="Farnsworth C.A."/>
            <person name="Good R.T."/>
            <person name="Han L.B."/>
            <person name="Han Y.C."/>
            <person name="Hatje K."/>
            <person name="Horne I."/>
            <person name="Huang Y.P."/>
            <person name="Hughes D.S."/>
            <person name="Jacquin-Joly E."/>
            <person name="James W."/>
            <person name="Jhangiani S."/>
            <person name="Kollmar M."/>
            <person name="Kuwar S.S."/>
            <person name="Li S."/>
            <person name="Liu N.Y."/>
            <person name="Maibeche M.T."/>
            <person name="Miller J.R."/>
            <person name="Montagne N."/>
            <person name="Perry T."/>
            <person name="Qu J."/>
            <person name="Song S.V."/>
            <person name="Sutton G.G."/>
            <person name="Vogel H."/>
            <person name="Walenz B.P."/>
            <person name="Xu W."/>
            <person name="Zhang H.J."/>
            <person name="Zou Z."/>
            <person name="Batterham P."/>
            <person name="Edwards O.R."/>
            <person name="Feyereisen R."/>
            <person name="Gibbs R.A."/>
            <person name="Heckel D.G."/>
            <person name="McGrath A."/>
            <person name="Robin C."/>
            <person name="Scherer S.E."/>
            <person name="Worley K.C."/>
            <person name="Wu Y.D."/>
        </authorList>
    </citation>
    <scope>NUCLEOTIDE SEQUENCE [LARGE SCALE GENOMIC DNA]</scope>
    <source>
        <strain evidence="3">Harm_GR_Male_#8</strain>
        <tissue evidence="3">Whole organism</tissue>
    </source>
</reference>
<dbReference type="EMBL" id="KZ150007">
    <property type="protein sequence ID" value="PZC75194.1"/>
    <property type="molecule type" value="Genomic_DNA"/>
</dbReference>
<feature type="region of interest" description="Disordered" evidence="1">
    <location>
        <begin position="40"/>
        <end position="121"/>
    </location>
</feature>